<reference evidence="2 3" key="1">
    <citation type="submission" date="2019-05" db="EMBL/GenBank/DDBJ databases">
        <title>Another draft genome of Portunus trituberculatus and its Hox gene families provides insights of decapod evolution.</title>
        <authorList>
            <person name="Jeong J.-H."/>
            <person name="Song I."/>
            <person name="Kim S."/>
            <person name="Choi T."/>
            <person name="Kim D."/>
            <person name="Ryu S."/>
            <person name="Kim W."/>
        </authorList>
    </citation>
    <scope>NUCLEOTIDE SEQUENCE [LARGE SCALE GENOMIC DNA]</scope>
    <source>
        <tissue evidence="2">Muscle</tissue>
    </source>
</reference>
<evidence type="ECO:0000313" key="3">
    <source>
        <dbReference type="Proteomes" id="UP000324222"/>
    </source>
</evidence>
<sequence length="89" mass="9397">MALFSDLLSDILTGTAAAMARPGAHRKFYDFSGQGGQDGEVPGGAEKNTRPEELVKYVAKNIIGADAVFSSPFGPRKGELIMPGNQNNV</sequence>
<keyword evidence="3" id="KW-1185">Reference proteome</keyword>
<organism evidence="2 3">
    <name type="scientific">Portunus trituberculatus</name>
    <name type="common">Swimming crab</name>
    <name type="synonym">Neptunus trituberculatus</name>
    <dbReference type="NCBI Taxonomy" id="210409"/>
    <lineage>
        <taxon>Eukaryota</taxon>
        <taxon>Metazoa</taxon>
        <taxon>Ecdysozoa</taxon>
        <taxon>Arthropoda</taxon>
        <taxon>Crustacea</taxon>
        <taxon>Multicrustacea</taxon>
        <taxon>Malacostraca</taxon>
        <taxon>Eumalacostraca</taxon>
        <taxon>Eucarida</taxon>
        <taxon>Decapoda</taxon>
        <taxon>Pleocyemata</taxon>
        <taxon>Brachyura</taxon>
        <taxon>Eubrachyura</taxon>
        <taxon>Portunoidea</taxon>
        <taxon>Portunidae</taxon>
        <taxon>Portuninae</taxon>
        <taxon>Portunus</taxon>
    </lineage>
</organism>
<feature type="compositionally biased region" description="Gly residues" evidence="1">
    <location>
        <begin position="33"/>
        <end position="42"/>
    </location>
</feature>
<dbReference type="EMBL" id="VSRR010061663">
    <property type="protein sequence ID" value="MPC83140.1"/>
    <property type="molecule type" value="Genomic_DNA"/>
</dbReference>
<name>A0A5B7IFH2_PORTR</name>
<feature type="region of interest" description="Disordered" evidence="1">
    <location>
        <begin position="29"/>
        <end position="48"/>
    </location>
</feature>
<proteinExistence type="predicted"/>
<dbReference type="AlphaFoldDB" id="A0A5B7IFH2"/>
<comment type="caution">
    <text evidence="2">The sequence shown here is derived from an EMBL/GenBank/DDBJ whole genome shotgun (WGS) entry which is preliminary data.</text>
</comment>
<protein>
    <submittedName>
        <fullName evidence="2">Uncharacterized protein</fullName>
    </submittedName>
</protein>
<evidence type="ECO:0000313" key="2">
    <source>
        <dbReference type="EMBL" id="MPC83140.1"/>
    </source>
</evidence>
<evidence type="ECO:0000256" key="1">
    <source>
        <dbReference type="SAM" id="MobiDB-lite"/>
    </source>
</evidence>
<gene>
    <name evidence="2" type="ORF">E2C01_077835</name>
</gene>
<dbReference type="OrthoDB" id="420046at2759"/>
<accession>A0A5B7IFH2</accession>
<dbReference type="Proteomes" id="UP000324222">
    <property type="component" value="Unassembled WGS sequence"/>
</dbReference>